<dbReference type="GO" id="GO:0003723">
    <property type="term" value="F:RNA binding"/>
    <property type="evidence" value="ECO:0007669"/>
    <property type="project" value="UniProtKB-UniRule"/>
</dbReference>
<dbReference type="EC" id="2.1.1.176" evidence="3"/>
<comment type="function">
    <text evidence="1">Specifically methylates the cytosine at position 967 (m5C967) of 16S rRNA.</text>
</comment>
<evidence type="ECO:0000256" key="1">
    <source>
        <dbReference type="ARBA" id="ARBA00002724"/>
    </source>
</evidence>
<dbReference type="PROSITE" id="PS51686">
    <property type="entry name" value="SAM_MT_RSMB_NOP"/>
    <property type="match status" value="1"/>
</dbReference>
<protein>
    <recommendedName>
        <fullName evidence="3">16S rRNA (cytosine(967)-C(5))-methyltransferase</fullName>
        <ecNumber evidence="3">2.1.1.176</ecNumber>
    </recommendedName>
    <alternativeName>
        <fullName evidence="10">16S rRNA m5C967 methyltransferase</fullName>
    </alternativeName>
    <alternativeName>
        <fullName evidence="11">rRNA (cytosine-C(5)-)-methyltransferase RsmB</fullName>
    </alternativeName>
</protein>
<dbReference type="GO" id="GO:0006355">
    <property type="term" value="P:regulation of DNA-templated transcription"/>
    <property type="evidence" value="ECO:0007669"/>
    <property type="project" value="InterPro"/>
</dbReference>
<feature type="binding site" evidence="13">
    <location>
        <position position="285"/>
    </location>
    <ligand>
        <name>S-adenosyl-L-methionine</name>
        <dbReference type="ChEBI" id="CHEBI:59789"/>
    </ligand>
</feature>
<sequence length="449" mass="49416">MKKNDNATARSLAIACLATWSGSGKPVQSYLDVMIHDSILSNEDRQLAVMLVMGVLRRQEYLDLLISRCATTALPKMKPLTLAALRIGVLQIYFLERVPDSAAVNETVAALKKMRQPSWLLGFVNATLRTLAREKASLSSAELAETVEHPVWLTERWRKNFGEEQMREICRINKIEPELCLHVNTSRTSHEQLTQLFVEQGIHVRSGRYAPDSLIVPDWRGAVTTLPGFTEGLFRVQDQAAQLACHLLGPFHEQGRYVDGCAGLGGKTCALATLTPAGASLQAVEPDNRRVRLLRENLEREGAADRADIFHGTLEAFAATQPSLFDGILIDAPCSGTGVIRRHPDIRWNRQPDDFTALQSTQLALLDTAAALLAPGGVLVYATCSLEPEENQQVVEQFLTTHSALRLSNCRDFLPNAAASTVDAQGYFSPLPTEEIEGFFAARMVLIGD</sequence>
<dbReference type="PANTHER" id="PTHR22807">
    <property type="entry name" value="NOP2 YEAST -RELATED NOL1/NOP2/FMU SUN DOMAIN-CONTAINING"/>
    <property type="match status" value="1"/>
</dbReference>
<evidence type="ECO:0000256" key="7">
    <source>
        <dbReference type="ARBA" id="ARBA00022679"/>
    </source>
</evidence>
<dbReference type="EMBL" id="NQJD01000004">
    <property type="protein sequence ID" value="TAA75699.1"/>
    <property type="molecule type" value="Genomic_DNA"/>
</dbReference>
<feature type="domain" description="SAM-dependent MTase RsmB/NOP-type" evidence="14">
    <location>
        <begin position="169"/>
        <end position="447"/>
    </location>
</feature>
<dbReference type="InterPro" id="IPR004573">
    <property type="entry name" value="rRNA_ssu_MeTfrase_B"/>
</dbReference>
<evidence type="ECO:0000256" key="11">
    <source>
        <dbReference type="ARBA" id="ARBA00031088"/>
    </source>
</evidence>
<proteinExistence type="inferred from homology"/>
<dbReference type="GO" id="GO:0008649">
    <property type="term" value="F:rRNA methyltransferase activity"/>
    <property type="evidence" value="ECO:0007669"/>
    <property type="project" value="InterPro"/>
</dbReference>
<keyword evidence="16" id="KW-1185">Reference proteome</keyword>
<keyword evidence="7 13" id="KW-0808">Transferase</keyword>
<dbReference type="Pfam" id="PF22458">
    <property type="entry name" value="RsmF-B_ferredox"/>
    <property type="match status" value="1"/>
</dbReference>
<evidence type="ECO:0000256" key="12">
    <source>
        <dbReference type="ARBA" id="ARBA00047283"/>
    </source>
</evidence>
<evidence type="ECO:0000259" key="14">
    <source>
        <dbReference type="PROSITE" id="PS51686"/>
    </source>
</evidence>
<dbReference type="GO" id="GO:0005737">
    <property type="term" value="C:cytoplasm"/>
    <property type="evidence" value="ECO:0007669"/>
    <property type="project" value="UniProtKB-SubCell"/>
</dbReference>
<dbReference type="PRINTS" id="PR02008">
    <property type="entry name" value="RCMTFAMILY"/>
</dbReference>
<comment type="subcellular location">
    <subcellularLocation>
        <location evidence="2">Cytoplasm</location>
    </subcellularLocation>
</comment>
<dbReference type="Pfam" id="PF01189">
    <property type="entry name" value="Methyltr_RsmB-F"/>
    <property type="match status" value="1"/>
</dbReference>
<keyword evidence="9 13" id="KW-0694">RNA-binding</keyword>
<feature type="active site" description="Nucleophile" evidence="13">
    <location>
        <position position="384"/>
    </location>
</feature>
<keyword evidence="8 13" id="KW-0949">S-adenosyl-L-methionine</keyword>
<feature type="binding site" evidence="13">
    <location>
        <position position="331"/>
    </location>
    <ligand>
        <name>S-adenosyl-L-methionine</name>
        <dbReference type="ChEBI" id="CHEBI:59789"/>
    </ligand>
</feature>
<comment type="catalytic activity">
    <reaction evidence="12">
        <text>cytidine(967) in 16S rRNA + S-adenosyl-L-methionine = 5-methylcytidine(967) in 16S rRNA + S-adenosyl-L-homocysteine + H(+)</text>
        <dbReference type="Rhea" id="RHEA:42748"/>
        <dbReference type="Rhea" id="RHEA-COMP:10219"/>
        <dbReference type="Rhea" id="RHEA-COMP:10220"/>
        <dbReference type="ChEBI" id="CHEBI:15378"/>
        <dbReference type="ChEBI" id="CHEBI:57856"/>
        <dbReference type="ChEBI" id="CHEBI:59789"/>
        <dbReference type="ChEBI" id="CHEBI:74483"/>
        <dbReference type="ChEBI" id="CHEBI:82748"/>
        <dbReference type="EC" id="2.1.1.176"/>
    </reaction>
</comment>
<dbReference type="Gene3D" id="3.40.50.150">
    <property type="entry name" value="Vaccinia Virus protein VP39"/>
    <property type="match status" value="1"/>
</dbReference>
<evidence type="ECO:0000256" key="9">
    <source>
        <dbReference type="ARBA" id="ARBA00022884"/>
    </source>
</evidence>
<evidence type="ECO:0000256" key="3">
    <source>
        <dbReference type="ARBA" id="ARBA00012140"/>
    </source>
</evidence>
<evidence type="ECO:0000256" key="2">
    <source>
        <dbReference type="ARBA" id="ARBA00004496"/>
    </source>
</evidence>
<dbReference type="Pfam" id="PF01029">
    <property type="entry name" value="NusB"/>
    <property type="match status" value="1"/>
</dbReference>
<dbReference type="InterPro" id="IPR029063">
    <property type="entry name" value="SAM-dependent_MTases_sf"/>
</dbReference>
<dbReference type="AlphaFoldDB" id="A0A521G3U4"/>
<accession>A0A521G3U4</accession>
<dbReference type="InterPro" id="IPR035926">
    <property type="entry name" value="NusB-like_sf"/>
</dbReference>
<organism evidence="15 16">
    <name type="scientific">Candidatus Electronema aureum</name>
    <dbReference type="NCBI Taxonomy" id="2005002"/>
    <lineage>
        <taxon>Bacteria</taxon>
        <taxon>Pseudomonadati</taxon>
        <taxon>Thermodesulfobacteriota</taxon>
        <taxon>Desulfobulbia</taxon>
        <taxon>Desulfobulbales</taxon>
        <taxon>Desulfobulbaceae</taxon>
        <taxon>Candidatus Electronema</taxon>
    </lineage>
</organism>
<name>A0A521G3U4_9BACT</name>
<evidence type="ECO:0000256" key="10">
    <source>
        <dbReference type="ARBA" id="ARBA00030399"/>
    </source>
</evidence>
<reference evidence="15" key="1">
    <citation type="submission" date="2017-07" db="EMBL/GenBank/DDBJ databases">
        <title>The cable genome - Insights into the physiology and evolution of filamentous bacteria capable of sulfide oxidation via long distance electron transfer.</title>
        <authorList>
            <person name="Thorup C."/>
            <person name="Bjerg J.T."/>
            <person name="Schreiber L."/>
            <person name="Nielsen L.P."/>
            <person name="Kjeldsen K.U."/>
            <person name="Boesen T."/>
            <person name="Boggild A."/>
            <person name="Meysman F."/>
            <person name="Geelhoed J."/>
            <person name="Schramm A."/>
        </authorList>
    </citation>
    <scope>NUCLEOTIDE SEQUENCE [LARGE SCALE GENOMIC DNA]</scope>
    <source>
        <strain evidence="15">GS</strain>
    </source>
</reference>
<comment type="similarity">
    <text evidence="13">Belongs to the class I-like SAM-binding methyltransferase superfamily. RsmB/NOP family.</text>
</comment>
<evidence type="ECO:0000256" key="8">
    <source>
        <dbReference type="ARBA" id="ARBA00022691"/>
    </source>
</evidence>
<keyword evidence="6 13" id="KW-0489">Methyltransferase</keyword>
<gene>
    <name evidence="15" type="ORF">CDV28_10440</name>
</gene>
<evidence type="ECO:0000256" key="5">
    <source>
        <dbReference type="ARBA" id="ARBA00022552"/>
    </source>
</evidence>
<comment type="caution">
    <text evidence="15">The sequence shown here is derived from an EMBL/GenBank/DDBJ whole genome shotgun (WGS) entry which is preliminary data.</text>
</comment>
<dbReference type="SUPFAM" id="SSF53335">
    <property type="entry name" value="S-adenosyl-L-methionine-dependent methyltransferases"/>
    <property type="match status" value="1"/>
</dbReference>
<comment type="caution">
    <text evidence="13">Lacks conserved residue(s) required for the propagation of feature annotation.</text>
</comment>
<evidence type="ECO:0000256" key="13">
    <source>
        <dbReference type="PROSITE-ProRule" id="PRU01023"/>
    </source>
</evidence>
<dbReference type="PANTHER" id="PTHR22807:SF53">
    <property type="entry name" value="RIBOSOMAL RNA SMALL SUBUNIT METHYLTRANSFERASE B-RELATED"/>
    <property type="match status" value="1"/>
</dbReference>
<dbReference type="Proteomes" id="UP000316238">
    <property type="component" value="Unassembled WGS sequence"/>
</dbReference>
<dbReference type="Gene3D" id="1.10.940.10">
    <property type="entry name" value="NusB-like"/>
    <property type="match status" value="1"/>
</dbReference>
<dbReference type="InterPro" id="IPR001678">
    <property type="entry name" value="MeTrfase_RsmB-F_NOP2_dom"/>
</dbReference>
<evidence type="ECO:0000313" key="15">
    <source>
        <dbReference type="EMBL" id="TAA75699.1"/>
    </source>
</evidence>
<evidence type="ECO:0000313" key="16">
    <source>
        <dbReference type="Proteomes" id="UP000316238"/>
    </source>
</evidence>
<evidence type="ECO:0000256" key="6">
    <source>
        <dbReference type="ARBA" id="ARBA00022603"/>
    </source>
</evidence>
<dbReference type="InterPro" id="IPR049560">
    <property type="entry name" value="MeTrfase_RsmB-F_NOP2_cat"/>
</dbReference>
<dbReference type="NCBIfam" id="TIGR00563">
    <property type="entry name" value="rsmB"/>
    <property type="match status" value="1"/>
</dbReference>
<dbReference type="InterPro" id="IPR006027">
    <property type="entry name" value="NusB_RsmB_TIM44"/>
</dbReference>
<dbReference type="SUPFAM" id="SSF48013">
    <property type="entry name" value="NusB-like"/>
    <property type="match status" value="1"/>
</dbReference>
<keyword evidence="5" id="KW-0698">rRNA processing</keyword>
<dbReference type="InterPro" id="IPR023267">
    <property type="entry name" value="RCMT"/>
</dbReference>
<keyword evidence="4" id="KW-0963">Cytoplasm</keyword>
<evidence type="ECO:0000256" key="4">
    <source>
        <dbReference type="ARBA" id="ARBA00022490"/>
    </source>
</evidence>
<dbReference type="InterPro" id="IPR054728">
    <property type="entry name" value="RsmB-like_ferredoxin"/>
</dbReference>